<evidence type="ECO:0000259" key="10">
    <source>
        <dbReference type="PROSITE" id="PS51194"/>
    </source>
</evidence>
<dbReference type="Pfam" id="PF00270">
    <property type="entry name" value="DEAD"/>
    <property type="match status" value="1"/>
</dbReference>
<dbReference type="AlphaFoldDB" id="A0A2T9Y3V1"/>
<dbReference type="InterPro" id="IPR011545">
    <property type="entry name" value="DEAD/DEAH_box_helicase_dom"/>
</dbReference>
<dbReference type="InterPro" id="IPR000629">
    <property type="entry name" value="RNA-helicase_DEAD-box_CS"/>
</dbReference>
<feature type="domain" description="DEAD-box RNA helicase Q" evidence="11">
    <location>
        <begin position="67"/>
        <end position="95"/>
    </location>
</feature>
<dbReference type="EC" id="3.6.4.13" evidence="1"/>
<evidence type="ECO:0000256" key="2">
    <source>
        <dbReference type="ARBA" id="ARBA00022741"/>
    </source>
</evidence>
<dbReference type="GO" id="GO:0003676">
    <property type="term" value="F:nucleic acid binding"/>
    <property type="evidence" value="ECO:0007669"/>
    <property type="project" value="InterPro"/>
</dbReference>
<proteinExistence type="inferred from homology"/>
<dbReference type="InterPro" id="IPR001650">
    <property type="entry name" value="Helicase_C-like"/>
</dbReference>
<evidence type="ECO:0000256" key="4">
    <source>
        <dbReference type="ARBA" id="ARBA00022806"/>
    </source>
</evidence>
<dbReference type="InterPro" id="IPR014014">
    <property type="entry name" value="RNA_helicase_DEAD_Q_motif"/>
</dbReference>
<evidence type="ECO:0000313" key="13">
    <source>
        <dbReference type="Proteomes" id="UP000245699"/>
    </source>
</evidence>
<evidence type="ECO:0000259" key="9">
    <source>
        <dbReference type="PROSITE" id="PS51192"/>
    </source>
</evidence>
<dbReference type="PANTHER" id="PTHR47958">
    <property type="entry name" value="ATP-DEPENDENT RNA HELICASE DBP3"/>
    <property type="match status" value="1"/>
</dbReference>
<keyword evidence="5 7" id="KW-0067">ATP-binding</keyword>
<evidence type="ECO:0000259" key="11">
    <source>
        <dbReference type="PROSITE" id="PS51195"/>
    </source>
</evidence>
<evidence type="ECO:0000256" key="7">
    <source>
        <dbReference type="RuleBase" id="RU000492"/>
    </source>
</evidence>
<feature type="short sequence motif" description="Q motif" evidence="6">
    <location>
        <begin position="67"/>
        <end position="95"/>
    </location>
</feature>
<organism evidence="12 13">
    <name type="scientific">Furculomyces boomerangus</name>
    <dbReference type="NCBI Taxonomy" id="61424"/>
    <lineage>
        <taxon>Eukaryota</taxon>
        <taxon>Fungi</taxon>
        <taxon>Fungi incertae sedis</taxon>
        <taxon>Zoopagomycota</taxon>
        <taxon>Kickxellomycotina</taxon>
        <taxon>Harpellomycetes</taxon>
        <taxon>Harpellales</taxon>
        <taxon>Harpellaceae</taxon>
        <taxon>Furculomyces</taxon>
    </lineage>
</organism>
<comment type="similarity">
    <text evidence="7">Belongs to the DEAD box helicase family.</text>
</comment>
<evidence type="ECO:0000313" key="12">
    <source>
        <dbReference type="EMBL" id="PVU87020.1"/>
    </source>
</evidence>
<sequence length="576" mass="64439">MSLILLPAKFYINTTILDHSLIEYPVINKKLYKEHEDIKNLSESDVVSLLKKMGIKTYGETKVKPCFSFAHFSFPQKLIDSIAKQNYFEPTEIQKQGIPLAMSGIDMIGIAKTGSGKTGAFIWPMLIHIMNQPKNKPKIKEQPINTEIDKNGTHKEYNLEVKGPKGLILAPTRELTMQIFNETKKYSKILGLKVTCIYGGVSKHEQLREIEKTIPDIIVATPGRFIDILKSDDSTNLSNISFLVLDEADKMLNMGFETQVKSICSNIRPDRQTLLFSATFPKKIEYLCKSVMTNATKVVVGDLGEVNENITQEFVVFDNEDEKWSWLMSNLVKYTIGGSVLIFVLHKSSAELLSRQIKESGFECMCLHGDMHQNERDKVIFGFKHNKFKILVSTDVASRGLDIKGVNTVVNFETTRDVDSYVHRIGRTGRAGEKGTAITLLLNRNDQDCLFVSKLFQMFDRRDRKNMDVPQALLTYVEQNGVKLVGRGAGRILKNPLLNPGLSQMVSGSRLPGNRAGIGQVHDTRTSKSKRGKGGGAKKGTSSGVFERPMSFTKAKSEEGGNKGLSTTDDNRNQKI</sequence>
<dbReference type="Gene3D" id="3.40.50.300">
    <property type="entry name" value="P-loop containing nucleotide triphosphate hydrolases"/>
    <property type="match status" value="2"/>
</dbReference>
<accession>A0A2T9Y3V1</accession>
<dbReference type="Proteomes" id="UP000245699">
    <property type="component" value="Unassembled WGS sequence"/>
</dbReference>
<dbReference type="InterPro" id="IPR014001">
    <property type="entry name" value="Helicase_ATP-bd"/>
</dbReference>
<evidence type="ECO:0000256" key="3">
    <source>
        <dbReference type="ARBA" id="ARBA00022801"/>
    </source>
</evidence>
<feature type="region of interest" description="Disordered" evidence="8">
    <location>
        <begin position="497"/>
        <end position="576"/>
    </location>
</feature>
<reference evidence="12 13" key="1">
    <citation type="journal article" date="2018" name="MBio">
        <title>Comparative Genomics Reveals the Core Gene Toolbox for the Fungus-Insect Symbiosis.</title>
        <authorList>
            <person name="Wang Y."/>
            <person name="Stata M."/>
            <person name="Wang W."/>
            <person name="Stajich J.E."/>
            <person name="White M.M."/>
            <person name="Moncalvo J.M."/>
        </authorList>
    </citation>
    <scope>NUCLEOTIDE SEQUENCE [LARGE SCALE GENOMIC DNA]</scope>
    <source>
        <strain evidence="12 13">AUS-77-4</strain>
    </source>
</reference>
<evidence type="ECO:0000256" key="1">
    <source>
        <dbReference type="ARBA" id="ARBA00012552"/>
    </source>
</evidence>
<dbReference type="PROSITE" id="PS51194">
    <property type="entry name" value="HELICASE_CTER"/>
    <property type="match status" value="1"/>
</dbReference>
<name>A0A2T9Y3V1_9FUNG</name>
<dbReference type="EMBL" id="MBFT01000812">
    <property type="protein sequence ID" value="PVU87020.1"/>
    <property type="molecule type" value="Genomic_DNA"/>
</dbReference>
<dbReference type="GO" id="GO:0005524">
    <property type="term" value="F:ATP binding"/>
    <property type="evidence" value="ECO:0007669"/>
    <property type="project" value="UniProtKB-KW"/>
</dbReference>
<gene>
    <name evidence="12" type="ORF">BB559_006271</name>
</gene>
<dbReference type="GO" id="GO:0016787">
    <property type="term" value="F:hydrolase activity"/>
    <property type="evidence" value="ECO:0007669"/>
    <property type="project" value="UniProtKB-KW"/>
</dbReference>
<dbReference type="Pfam" id="PF00271">
    <property type="entry name" value="Helicase_C"/>
    <property type="match status" value="1"/>
</dbReference>
<dbReference type="GO" id="GO:0003724">
    <property type="term" value="F:RNA helicase activity"/>
    <property type="evidence" value="ECO:0007669"/>
    <property type="project" value="UniProtKB-EC"/>
</dbReference>
<keyword evidence="13" id="KW-1185">Reference proteome</keyword>
<feature type="domain" description="Helicase ATP-binding" evidence="9">
    <location>
        <begin position="98"/>
        <end position="298"/>
    </location>
</feature>
<keyword evidence="4 7" id="KW-0347">Helicase</keyword>
<dbReference type="PROSITE" id="PS51192">
    <property type="entry name" value="HELICASE_ATP_BIND_1"/>
    <property type="match status" value="1"/>
</dbReference>
<dbReference type="STRING" id="61424.A0A2T9Y3V1"/>
<evidence type="ECO:0000256" key="5">
    <source>
        <dbReference type="ARBA" id="ARBA00022840"/>
    </source>
</evidence>
<dbReference type="SMART" id="SM00487">
    <property type="entry name" value="DEXDc"/>
    <property type="match status" value="1"/>
</dbReference>
<dbReference type="PROSITE" id="PS00039">
    <property type="entry name" value="DEAD_ATP_HELICASE"/>
    <property type="match status" value="1"/>
</dbReference>
<comment type="caution">
    <text evidence="12">The sequence shown here is derived from an EMBL/GenBank/DDBJ whole genome shotgun (WGS) entry which is preliminary data.</text>
</comment>
<dbReference type="CDD" id="cd18787">
    <property type="entry name" value="SF2_C_DEAD"/>
    <property type="match status" value="1"/>
</dbReference>
<feature type="domain" description="Helicase C-terminal" evidence="10">
    <location>
        <begin position="309"/>
        <end position="475"/>
    </location>
</feature>
<evidence type="ECO:0000256" key="6">
    <source>
        <dbReference type="PROSITE-ProRule" id="PRU00552"/>
    </source>
</evidence>
<keyword evidence="3 7" id="KW-0378">Hydrolase</keyword>
<dbReference type="PROSITE" id="PS51195">
    <property type="entry name" value="Q_MOTIF"/>
    <property type="match status" value="1"/>
</dbReference>
<keyword evidence="2 7" id="KW-0547">Nucleotide-binding</keyword>
<dbReference type="OrthoDB" id="196131at2759"/>
<dbReference type="SMART" id="SM00490">
    <property type="entry name" value="HELICc"/>
    <property type="match status" value="1"/>
</dbReference>
<evidence type="ECO:0000256" key="8">
    <source>
        <dbReference type="SAM" id="MobiDB-lite"/>
    </source>
</evidence>
<dbReference type="SUPFAM" id="SSF52540">
    <property type="entry name" value="P-loop containing nucleoside triphosphate hydrolases"/>
    <property type="match status" value="1"/>
</dbReference>
<dbReference type="InterPro" id="IPR027417">
    <property type="entry name" value="P-loop_NTPase"/>
</dbReference>
<protein>
    <recommendedName>
        <fullName evidence="1">RNA helicase</fullName>
        <ecNumber evidence="1">3.6.4.13</ecNumber>
    </recommendedName>
</protein>